<name>A0A2Z5V735_9COXI</name>
<evidence type="ECO:0000313" key="1">
    <source>
        <dbReference type="EMBL" id="BBB15157.1"/>
    </source>
</evidence>
<protein>
    <submittedName>
        <fullName evidence="1">Uncharacterized protein</fullName>
    </submittedName>
</protein>
<evidence type="ECO:0000313" key="2">
    <source>
        <dbReference type="Proteomes" id="UP000282483"/>
    </source>
</evidence>
<sequence>MLFFSGFLLLGTTLWFNPPGRHLVCIKTMIRKIYFIKNKKKRVGHCNHF</sequence>
<organism evidence="1 2">
    <name type="scientific">Candidatus Rickettsiella viridis</name>
    <dbReference type="NCBI Taxonomy" id="676208"/>
    <lineage>
        <taxon>Bacteria</taxon>
        <taxon>Pseudomonadati</taxon>
        <taxon>Pseudomonadota</taxon>
        <taxon>Gammaproteobacteria</taxon>
        <taxon>Legionellales</taxon>
        <taxon>Coxiellaceae</taxon>
        <taxon>Rickettsiella</taxon>
    </lineage>
</organism>
<dbReference type="EMBL" id="AP018005">
    <property type="protein sequence ID" value="BBB15157.1"/>
    <property type="molecule type" value="Genomic_DNA"/>
</dbReference>
<dbReference type="KEGG" id="rvi:RVIR1_06590"/>
<gene>
    <name evidence="1" type="ORF">RVIR1_06590</name>
</gene>
<reference evidence="1 2" key="1">
    <citation type="submission" date="2017-03" db="EMBL/GenBank/DDBJ databases">
        <title>The genome sequence of Candidatus Rickettsiella viridis.</title>
        <authorList>
            <person name="Nikoh N."/>
            <person name="Tsuchida T."/>
            <person name="Yamaguchi K."/>
            <person name="Maeda T."/>
            <person name="Shigenobu S."/>
            <person name="Fukatsu T."/>
        </authorList>
    </citation>
    <scope>NUCLEOTIDE SEQUENCE [LARGE SCALE GENOMIC DNA]</scope>
    <source>
        <strain evidence="1 2">Ap-RA04</strain>
    </source>
</reference>
<dbReference type="AlphaFoldDB" id="A0A2Z5V735"/>
<proteinExistence type="predicted"/>
<keyword evidence="2" id="KW-1185">Reference proteome</keyword>
<dbReference type="Proteomes" id="UP000282483">
    <property type="component" value="Chromosome"/>
</dbReference>
<accession>A0A2Z5V735</accession>